<organism evidence="2">
    <name type="scientific">bioreactor metagenome</name>
    <dbReference type="NCBI Taxonomy" id="1076179"/>
    <lineage>
        <taxon>unclassified sequences</taxon>
        <taxon>metagenomes</taxon>
        <taxon>ecological metagenomes</taxon>
    </lineage>
</organism>
<feature type="compositionally biased region" description="Basic and acidic residues" evidence="1">
    <location>
        <begin position="20"/>
        <end position="33"/>
    </location>
</feature>
<protein>
    <submittedName>
        <fullName evidence="2">Uncharacterized protein</fullName>
    </submittedName>
</protein>
<evidence type="ECO:0000256" key="1">
    <source>
        <dbReference type="SAM" id="MobiDB-lite"/>
    </source>
</evidence>
<feature type="region of interest" description="Disordered" evidence="1">
    <location>
        <begin position="49"/>
        <end position="93"/>
    </location>
</feature>
<comment type="caution">
    <text evidence="2">The sequence shown here is derived from an EMBL/GenBank/DDBJ whole genome shotgun (WGS) entry which is preliminary data.</text>
</comment>
<feature type="region of interest" description="Disordered" evidence="1">
    <location>
        <begin position="1"/>
        <end position="33"/>
    </location>
</feature>
<proteinExistence type="predicted"/>
<name>A0A645G3Z7_9ZZZZ</name>
<dbReference type="AlphaFoldDB" id="A0A645G3Z7"/>
<reference evidence="2" key="1">
    <citation type="submission" date="2019-08" db="EMBL/GenBank/DDBJ databases">
        <authorList>
            <person name="Kucharzyk K."/>
            <person name="Murdoch R.W."/>
            <person name="Higgins S."/>
            <person name="Loffler F."/>
        </authorList>
    </citation>
    <scope>NUCLEOTIDE SEQUENCE</scope>
</reference>
<accession>A0A645G3Z7</accession>
<gene>
    <name evidence="2" type="ORF">SDC9_168019</name>
</gene>
<evidence type="ECO:0000313" key="2">
    <source>
        <dbReference type="EMBL" id="MPN20640.1"/>
    </source>
</evidence>
<sequence length="170" mass="18942">MSVIRPESGDQGRASGLEQIGEHRVPKGERHGQVPDFVEAQLAAVAQDRRRLFPGGGRRRSQRQQVFRRAGDPADLSPAGSQELEMESRRPSRPVCQGQYIAGIRFPVLRFQREKVDGTADDLPGLHLFRHRNPDGVVRVQAERSGGTGRNDGQYDAERFLHVSISFHPG</sequence>
<dbReference type="EMBL" id="VSSQ01068449">
    <property type="protein sequence ID" value="MPN20640.1"/>
    <property type="molecule type" value="Genomic_DNA"/>
</dbReference>